<sequence>MDSQHIAVTNLFDDELLIRLDHCAREQPADNTCRPTFEPTSDHGTVFEPLVITERDPQIKDLPSSPLYLFQHFLPENLVDKWVRYTNEGPIPGPEGPASKRSRKLDWRPTSRSEVYIWLGIMIYIGLHRENRIRDHWVTSTSKSQHPNHPIIKFMSFDRFHQLLRRLRTFNPNDNTNNSFARIDEWSQHIQDASEVSRDNDRQD</sequence>
<comment type="caution">
    <text evidence="2">The sequence shown here is derived from an EMBL/GenBank/DDBJ whole genome shotgun (WGS) entry which is preliminary data.</text>
</comment>
<dbReference type="PANTHER" id="PTHR46599">
    <property type="entry name" value="PIGGYBAC TRANSPOSABLE ELEMENT-DERIVED PROTEIN 4"/>
    <property type="match status" value="1"/>
</dbReference>
<dbReference type="InterPro" id="IPR029526">
    <property type="entry name" value="PGBD"/>
</dbReference>
<dbReference type="PANTHER" id="PTHR46599:SF3">
    <property type="entry name" value="PIGGYBAC TRANSPOSABLE ELEMENT-DERIVED PROTEIN 4"/>
    <property type="match status" value="1"/>
</dbReference>
<proteinExistence type="predicted"/>
<dbReference type="Pfam" id="PF13843">
    <property type="entry name" value="DDE_Tnp_1_7"/>
    <property type="match status" value="1"/>
</dbReference>
<protein>
    <recommendedName>
        <fullName evidence="1">PiggyBac transposable element-derived protein domain-containing protein</fullName>
    </recommendedName>
</protein>
<evidence type="ECO:0000313" key="2">
    <source>
        <dbReference type="EMBL" id="KAK5996252.1"/>
    </source>
</evidence>
<dbReference type="Proteomes" id="UP001338125">
    <property type="component" value="Unassembled WGS sequence"/>
</dbReference>
<feature type="domain" description="PiggyBac transposable element-derived protein" evidence="1">
    <location>
        <begin position="65"/>
        <end position="185"/>
    </location>
</feature>
<reference evidence="2 3" key="1">
    <citation type="submission" date="2024-01" db="EMBL/GenBank/DDBJ databases">
        <title>Complete genome of Cladobotryum mycophilum ATHUM6906.</title>
        <authorList>
            <person name="Christinaki A.C."/>
            <person name="Myridakis A.I."/>
            <person name="Kouvelis V.N."/>
        </authorList>
    </citation>
    <scope>NUCLEOTIDE SEQUENCE [LARGE SCALE GENOMIC DNA]</scope>
    <source>
        <strain evidence="2 3">ATHUM6906</strain>
    </source>
</reference>
<name>A0ABR0SVQ4_9HYPO</name>
<keyword evidence="3" id="KW-1185">Reference proteome</keyword>
<gene>
    <name evidence="2" type="ORF">PT974_04684</name>
</gene>
<evidence type="ECO:0000313" key="3">
    <source>
        <dbReference type="Proteomes" id="UP001338125"/>
    </source>
</evidence>
<dbReference type="EMBL" id="JAVFKD010000004">
    <property type="protein sequence ID" value="KAK5996252.1"/>
    <property type="molecule type" value="Genomic_DNA"/>
</dbReference>
<organism evidence="2 3">
    <name type="scientific">Cladobotryum mycophilum</name>
    <dbReference type="NCBI Taxonomy" id="491253"/>
    <lineage>
        <taxon>Eukaryota</taxon>
        <taxon>Fungi</taxon>
        <taxon>Dikarya</taxon>
        <taxon>Ascomycota</taxon>
        <taxon>Pezizomycotina</taxon>
        <taxon>Sordariomycetes</taxon>
        <taxon>Hypocreomycetidae</taxon>
        <taxon>Hypocreales</taxon>
        <taxon>Hypocreaceae</taxon>
        <taxon>Cladobotryum</taxon>
    </lineage>
</organism>
<accession>A0ABR0SVQ4</accession>
<evidence type="ECO:0000259" key="1">
    <source>
        <dbReference type="Pfam" id="PF13843"/>
    </source>
</evidence>